<accession>A0A382VHF3</accession>
<dbReference type="InterPro" id="IPR007495">
    <property type="entry name" value="NqrM"/>
</dbReference>
<reference evidence="1" key="1">
    <citation type="submission" date="2018-05" db="EMBL/GenBank/DDBJ databases">
        <authorList>
            <person name="Lanie J.A."/>
            <person name="Ng W.-L."/>
            <person name="Kazmierczak K.M."/>
            <person name="Andrzejewski T.M."/>
            <person name="Davidsen T.M."/>
            <person name="Wayne K.J."/>
            <person name="Tettelin H."/>
            <person name="Glass J.I."/>
            <person name="Rusch D."/>
            <person name="Podicherti R."/>
            <person name="Tsui H.-C.T."/>
            <person name="Winkler M.E."/>
        </authorList>
    </citation>
    <scope>NUCLEOTIDE SEQUENCE</scope>
</reference>
<proteinExistence type="predicted"/>
<dbReference type="AlphaFoldDB" id="A0A382VHF3"/>
<sequence>MSTLLITFLLVLSVMVIMSIGVFFGKDPIAGSCGGLKAFGEDSDCEICGGDLNKCPRTKT</sequence>
<evidence type="ECO:0000313" key="1">
    <source>
        <dbReference type="EMBL" id="SVD45962.1"/>
    </source>
</evidence>
<protein>
    <recommendedName>
        <fullName evidence="2">ApbE family protein</fullName>
    </recommendedName>
</protein>
<dbReference type="PANTHER" id="PTHR40691">
    <property type="entry name" value="(NA+)-NQR MATURATION NQRM"/>
    <property type="match status" value="1"/>
</dbReference>
<dbReference type="EMBL" id="UINC01152019">
    <property type="protein sequence ID" value="SVD45962.1"/>
    <property type="molecule type" value="Genomic_DNA"/>
</dbReference>
<organism evidence="1">
    <name type="scientific">marine metagenome</name>
    <dbReference type="NCBI Taxonomy" id="408172"/>
    <lineage>
        <taxon>unclassified sequences</taxon>
        <taxon>metagenomes</taxon>
        <taxon>ecological metagenomes</taxon>
    </lineage>
</organism>
<gene>
    <name evidence="1" type="ORF">METZ01_LOCUS398816</name>
</gene>
<name>A0A382VHF3_9ZZZZ</name>
<dbReference type="Pfam" id="PF04400">
    <property type="entry name" value="NqrM"/>
    <property type="match status" value="1"/>
</dbReference>
<dbReference type="PANTHER" id="PTHR40691:SF3">
    <property type="entry name" value="(NA+)-NQR MATURATION NQRM"/>
    <property type="match status" value="1"/>
</dbReference>
<evidence type="ECO:0008006" key="2">
    <source>
        <dbReference type="Google" id="ProtNLM"/>
    </source>
</evidence>